<evidence type="ECO:0000313" key="1">
    <source>
        <dbReference type="EMBL" id="WAJ30994.1"/>
    </source>
</evidence>
<dbReference type="EMBL" id="CP113520">
    <property type="protein sequence ID" value="WAJ30994.1"/>
    <property type="molecule type" value="Genomic_DNA"/>
</dbReference>
<evidence type="ECO:0000313" key="2">
    <source>
        <dbReference type="Proteomes" id="UP001163223"/>
    </source>
</evidence>
<protein>
    <submittedName>
        <fullName evidence="1">Helix-turn-helix domain-containing protein</fullName>
    </submittedName>
</protein>
<organism evidence="1 2">
    <name type="scientific">Antarcticirhabdus aurantiaca</name>
    <dbReference type="NCBI Taxonomy" id="2606717"/>
    <lineage>
        <taxon>Bacteria</taxon>
        <taxon>Pseudomonadati</taxon>
        <taxon>Pseudomonadota</taxon>
        <taxon>Alphaproteobacteria</taxon>
        <taxon>Hyphomicrobiales</taxon>
        <taxon>Aurantimonadaceae</taxon>
        <taxon>Antarcticirhabdus</taxon>
    </lineage>
</organism>
<gene>
    <name evidence="1" type="ORF">OXU80_12640</name>
</gene>
<accession>A0ACD4NWX5</accession>
<name>A0ACD4NWX5_9HYPH</name>
<sequence length="99" mass="10760">MLLGLSQEDLAKDAGVSVRNLSRIEAGDADPLLSTIESVKLALEEHGIVFLGETETFGPGFRAPRALASGWTKQRATVARTREKRKNVKRKATSKQDAP</sequence>
<keyword evidence="2" id="KW-1185">Reference proteome</keyword>
<reference evidence="1" key="1">
    <citation type="submission" date="2022-11" db="EMBL/GenBank/DDBJ databases">
        <title>beta-Carotene-producing bacterium, Jeongeuplla avenae sp. nov., alleviates the salt stress of Arabidopsis seedlings.</title>
        <authorList>
            <person name="Jiang L."/>
            <person name="Lee J."/>
        </authorList>
    </citation>
    <scope>NUCLEOTIDE SEQUENCE</scope>
    <source>
        <strain evidence="1">DY_R2A_6</strain>
    </source>
</reference>
<proteinExistence type="predicted"/>
<dbReference type="Proteomes" id="UP001163223">
    <property type="component" value="Chromosome"/>
</dbReference>